<dbReference type="EMBL" id="JASSZA010000011">
    <property type="protein sequence ID" value="KAK2098235.1"/>
    <property type="molecule type" value="Genomic_DNA"/>
</dbReference>
<dbReference type="Pfam" id="PF07546">
    <property type="entry name" value="EMI"/>
    <property type="match status" value="1"/>
</dbReference>
<keyword evidence="1" id="KW-0732">Signal</keyword>
<organism evidence="4 5">
    <name type="scientific">Saguinus oedipus</name>
    <name type="common">Cotton-top tamarin</name>
    <name type="synonym">Oedipomidas oedipus</name>
    <dbReference type="NCBI Taxonomy" id="9490"/>
    <lineage>
        <taxon>Eukaryota</taxon>
        <taxon>Metazoa</taxon>
        <taxon>Chordata</taxon>
        <taxon>Craniata</taxon>
        <taxon>Vertebrata</taxon>
        <taxon>Euteleostomi</taxon>
        <taxon>Mammalia</taxon>
        <taxon>Eutheria</taxon>
        <taxon>Euarchontoglires</taxon>
        <taxon>Primates</taxon>
        <taxon>Haplorrhini</taxon>
        <taxon>Platyrrhini</taxon>
        <taxon>Cebidae</taxon>
        <taxon>Callitrichinae</taxon>
        <taxon>Saguinus</taxon>
    </lineage>
</organism>
<keyword evidence="5" id="KW-1185">Reference proteome</keyword>
<proteinExistence type="predicted"/>
<dbReference type="InterPro" id="IPR011489">
    <property type="entry name" value="EMI_domain"/>
</dbReference>
<protein>
    <submittedName>
        <fullName evidence="4">Multimerin-2</fullName>
    </submittedName>
</protein>
<feature type="domain" description="EMI" evidence="3">
    <location>
        <begin position="41"/>
        <end position="85"/>
    </location>
</feature>
<name>A0ABQ9UN53_SAGOE</name>
<accession>A0ABQ9UN53</accession>
<dbReference type="PROSITE" id="PS51041">
    <property type="entry name" value="EMI"/>
    <property type="match status" value="1"/>
</dbReference>
<reference evidence="4 5" key="1">
    <citation type="submission" date="2023-05" db="EMBL/GenBank/DDBJ databases">
        <title>B98-5 Cell Line De Novo Hybrid Assembly: An Optical Mapping Approach.</title>
        <authorList>
            <person name="Kananen K."/>
            <person name="Auerbach J.A."/>
            <person name="Kautto E."/>
            <person name="Blachly J.S."/>
        </authorList>
    </citation>
    <scope>NUCLEOTIDE SEQUENCE [LARGE SCALE GENOMIC DNA]</scope>
    <source>
        <strain evidence="4">B95-8</strain>
        <tissue evidence="4">Cell line</tissue>
    </source>
</reference>
<evidence type="ECO:0000259" key="3">
    <source>
        <dbReference type="PROSITE" id="PS51041"/>
    </source>
</evidence>
<evidence type="ECO:0000313" key="5">
    <source>
        <dbReference type="Proteomes" id="UP001266305"/>
    </source>
</evidence>
<comment type="caution">
    <text evidence="4">The sequence shown here is derived from an EMBL/GenBank/DDBJ whole genome shotgun (WGS) entry which is preliminary data.</text>
</comment>
<keyword evidence="2" id="KW-1015">Disulfide bond</keyword>
<evidence type="ECO:0000256" key="2">
    <source>
        <dbReference type="ARBA" id="ARBA00023157"/>
    </source>
</evidence>
<evidence type="ECO:0000313" key="4">
    <source>
        <dbReference type="EMBL" id="KAK2098235.1"/>
    </source>
</evidence>
<sequence>MSIPRSWDTIVHAGEGPGRRGYLSGVQDAACDPLPPCVTLMRNWCHYPMSKLVTLLAVCKTEKFLVHSQQPCPQEAPDCQKVKVM</sequence>
<gene>
    <name evidence="4" type="primary">MMRN2_2</name>
    <name evidence="4" type="ORF">P7K49_023686</name>
</gene>
<evidence type="ECO:0000256" key="1">
    <source>
        <dbReference type="ARBA" id="ARBA00022729"/>
    </source>
</evidence>
<dbReference type="Proteomes" id="UP001266305">
    <property type="component" value="Unassembled WGS sequence"/>
</dbReference>